<dbReference type="Proteomes" id="UP000201519">
    <property type="component" value="Segment"/>
</dbReference>
<sequence>MTSVETILNYLAYFNRGDYVIVLVIKQIIEKYNDKVKELDTLKNQYQNLQQDYENLKQQVSLQRQTMISTTNDIKQIVNDFKENYVNIHPEYISDSQTNCHQVE</sequence>
<dbReference type="KEGG" id="vg:9925219"/>
<reference evidence="3 7" key="1">
    <citation type="journal article" date="2011" name="Proc. Natl. Acad. Sci. U.S.A.">
        <title>Mimivirus shows dramatic genome reduction after intraamoebal culture.</title>
        <authorList>
            <person name="Boyer M."/>
            <person name="Azza S."/>
            <person name="Barrassi L."/>
            <person name="Klose T."/>
            <person name="Campocasso A."/>
            <person name="Pagnier I."/>
            <person name="Fournous G."/>
            <person name="Borg A."/>
            <person name="Robert C."/>
            <person name="Zhang X."/>
            <person name="Desnues C."/>
            <person name="Henrissat B."/>
            <person name="Rossmann M.G."/>
            <person name="La Scola B."/>
            <person name="Raoult D."/>
        </authorList>
    </citation>
    <scope>NUCLEOTIDE SEQUENCE [LARGE SCALE GENOMIC DNA]</scope>
    <source>
        <strain evidence="3">M4</strain>
    </source>
</reference>
<evidence type="ECO:0000313" key="7">
    <source>
        <dbReference type="Proteomes" id="UP000240552"/>
    </source>
</evidence>
<name>A0A0G2Y109_MIMIV</name>
<evidence type="ECO:0000313" key="6">
    <source>
        <dbReference type="Proteomes" id="UP000201519"/>
    </source>
</evidence>
<evidence type="ECO:0000313" key="9">
    <source>
        <dbReference type="Proteomes" id="UP000274448"/>
    </source>
</evidence>
<organismHost>
    <name type="scientific">Acanthamoeba polyphaga</name>
    <name type="common">Amoeba</name>
    <dbReference type="NCBI Taxonomy" id="5757"/>
</organismHost>
<evidence type="ECO:0000313" key="5">
    <source>
        <dbReference type="EMBL" id="AKI81254.1"/>
    </source>
</evidence>
<dbReference type="EMBL" id="HQ336222">
    <property type="protein sequence ID" value="ADO18285.1"/>
    <property type="molecule type" value="Genomic_DNA"/>
</dbReference>
<dbReference type="RefSeq" id="YP_003987098.1">
    <property type="nucleotide sequence ID" value="NC_014649.1"/>
</dbReference>
<dbReference type="SUPFAM" id="SSF103657">
    <property type="entry name" value="BAR/IMD domain-like"/>
    <property type="match status" value="1"/>
</dbReference>
<reference evidence="8 9" key="3">
    <citation type="submission" date="2014-10" db="EMBL/GenBank/DDBJ databases">
        <title>Pan-genome analysis of Brazilian lineage A amoebal mimiviruses.</title>
        <authorList>
            <person name="Assis F.L."/>
            <person name="Abrahao J.S."/>
            <person name="Kroon E.G."/>
            <person name="Dornas F.P."/>
            <person name="Andrade K.R."/>
            <person name="Borato P.V.M."/>
            <person name="Pilotto M.R."/>
            <person name="Benamar S."/>
            <person name="LaScola B."/>
            <person name="Colson P."/>
        </authorList>
    </citation>
    <scope>NUCLEOTIDE SEQUENCE [LARGE SCALE GENOMIC DNA]</scope>
    <source>
        <strain evidence="5 9">Amazonia</strain>
        <strain evidence="4 8">Oyster</strain>
    </source>
</reference>
<evidence type="ECO:0000313" key="2">
    <source>
        <dbReference type="EMBL" id="ADO18285.1"/>
    </source>
</evidence>
<feature type="coiled-coil region" evidence="1">
    <location>
        <begin position="25"/>
        <end position="66"/>
    </location>
</feature>
<dbReference type="InterPro" id="IPR027267">
    <property type="entry name" value="AH/BAR_dom_sf"/>
</dbReference>
<dbReference type="Proteomes" id="UP000274448">
    <property type="component" value="Segment"/>
</dbReference>
<accession>E3VZ50</accession>
<dbReference type="EMBL" id="KM982403">
    <property type="protein sequence ID" value="AKI81254.1"/>
    <property type="molecule type" value="Genomic_DNA"/>
</dbReference>
<proteinExistence type="predicted"/>
<evidence type="ECO:0000256" key="1">
    <source>
        <dbReference type="SAM" id="Coils"/>
    </source>
</evidence>
<evidence type="ECO:0000313" key="3">
    <source>
        <dbReference type="EMBL" id="AEJ34830.1"/>
    </source>
</evidence>
<gene>
    <name evidence="2" type="primary">L583</name>
    <name evidence="3" type="ORF">MIMI_L583</name>
</gene>
<dbReference type="EMBL" id="JN036606">
    <property type="protein sequence ID" value="AEJ34830.1"/>
    <property type="molecule type" value="Genomic_DNA"/>
</dbReference>
<keyword evidence="1" id="KW-0175">Coiled coil</keyword>
<dbReference type="Proteomes" id="UP000241474">
    <property type="component" value="Segment"/>
</dbReference>
<dbReference type="EMBL" id="KM982401">
    <property type="protein sequence ID" value="AKI79360.1"/>
    <property type="molecule type" value="Genomic_DNA"/>
</dbReference>
<dbReference type="SMR" id="A0A0G2Y109"/>
<keyword evidence="6" id="KW-1185">Reference proteome</keyword>
<dbReference type="Proteomes" id="UP000240552">
    <property type="component" value="Segment"/>
</dbReference>
<protein>
    <submittedName>
        <fullName evidence="3">Uncharacterized protein L583</fullName>
    </submittedName>
</protein>
<evidence type="ECO:0000313" key="8">
    <source>
        <dbReference type="Proteomes" id="UP000241474"/>
    </source>
</evidence>
<evidence type="ECO:0000313" key="4">
    <source>
        <dbReference type="EMBL" id="AKI79360.1"/>
    </source>
</evidence>
<accession>A0A0G2Y109</accession>
<reference evidence="2 6" key="2">
    <citation type="journal article" date="2011" name="Virol. J.">
        <title>Breaking the 1000-gene barrier for Mimivirus using ultra-deep genome and transcriptome sequencing.</title>
        <authorList>
            <person name="Legendre M."/>
            <person name="Santini S."/>
            <person name="Rico A."/>
            <person name="Abergel C."/>
            <person name="Claverie J.M."/>
        </authorList>
    </citation>
    <scope>NUCLEOTIDE SEQUENCE [LARGE SCALE GENOMIC DNA]</scope>
</reference>
<organism evidence="2 6">
    <name type="scientific">Acanthamoeba polyphaga mimivirus</name>
    <name type="common">APMV</name>
    <dbReference type="NCBI Taxonomy" id="212035"/>
    <lineage>
        <taxon>Viruses</taxon>
        <taxon>Varidnaviria</taxon>
        <taxon>Bamfordvirae</taxon>
        <taxon>Nucleocytoviricota</taxon>
        <taxon>Megaviricetes</taxon>
        <taxon>Imitervirales</taxon>
        <taxon>Mimiviridae</taxon>
        <taxon>Megamimivirinae</taxon>
        <taxon>Mimivirus</taxon>
        <taxon>Mimivirus bradfordmassiliense</taxon>
    </lineage>
</organism>
<dbReference type="GeneID" id="9925219"/>